<dbReference type="InterPro" id="IPR027417">
    <property type="entry name" value="P-loop_NTPase"/>
</dbReference>
<dbReference type="InterPro" id="IPR050107">
    <property type="entry name" value="ABC_carbohydrate_import_ATPase"/>
</dbReference>
<dbReference type="EMBL" id="JAJCIS010000002">
    <property type="protein sequence ID" value="MCB7386805.1"/>
    <property type="molecule type" value="Genomic_DNA"/>
</dbReference>
<keyword evidence="4" id="KW-0677">Repeat</keyword>
<keyword evidence="3" id="KW-0762">Sugar transport</keyword>
<reference evidence="10 11" key="1">
    <citation type="submission" date="2021-10" db="EMBL/GenBank/DDBJ databases">
        <title>Collection of gut derived symbiotic bacterial strains cultured from healthy donors.</title>
        <authorList>
            <person name="Lin H."/>
            <person name="Littmann E."/>
            <person name="Kohout C."/>
            <person name="Pamer E.G."/>
        </authorList>
    </citation>
    <scope>NUCLEOTIDE SEQUENCE [LARGE SCALE GENOMIC DNA]</scope>
    <source>
        <strain evidence="10 11">DFI.1.165</strain>
    </source>
</reference>
<evidence type="ECO:0000313" key="11">
    <source>
        <dbReference type="Proteomes" id="UP001299546"/>
    </source>
</evidence>
<keyword evidence="2" id="KW-1003">Cell membrane</keyword>
<feature type="domain" description="ABC transporter" evidence="9">
    <location>
        <begin position="6"/>
        <end position="243"/>
    </location>
</feature>
<evidence type="ECO:0000313" key="10">
    <source>
        <dbReference type="EMBL" id="MCB7386805.1"/>
    </source>
</evidence>
<proteinExistence type="predicted"/>
<evidence type="ECO:0000256" key="7">
    <source>
        <dbReference type="ARBA" id="ARBA00022967"/>
    </source>
</evidence>
<evidence type="ECO:0000259" key="9">
    <source>
        <dbReference type="PROSITE" id="PS50893"/>
    </source>
</evidence>
<dbReference type="CDD" id="cd03215">
    <property type="entry name" value="ABC_Carb_Monos_II"/>
    <property type="match status" value="1"/>
</dbReference>
<gene>
    <name evidence="10" type="ORF">LIZ65_05845</name>
</gene>
<dbReference type="PROSITE" id="PS50893">
    <property type="entry name" value="ABC_TRANSPORTER_2"/>
    <property type="match status" value="2"/>
</dbReference>
<dbReference type="Gene3D" id="3.40.50.300">
    <property type="entry name" value="P-loop containing nucleotide triphosphate hydrolases"/>
    <property type="match status" value="2"/>
</dbReference>
<protein>
    <submittedName>
        <fullName evidence="10">Sugar ABC transporter ATP-binding protein</fullName>
    </submittedName>
</protein>
<dbReference type="Proteomes" id="UP001299546">
    <property type="component" value="Unassembled WGS sequence"/>
</dbReference>
<accession>A0ABS8DEG5</accession>
<evidence type="ECO:0000256" key="2">
    <source>
        <dbReference type="ARBA" id="ARBA00022475"/>
    </source>
</evidence>
<organism evidence="10 11">
    <name type="scientific">Bariatricus massiliensis</name>
    <dbReference type="NCBI Taxonomy" id="1745713"/>
    <lineage>
        <taxon>Bacteria</taxon>
        <taxon>Bacillati</taxon>
        <taxon>Bacillota</taxon>
        <taxon>Clostridia</taxon>
        <taxon>Lachnospirales</taxon>
        <taxon>Lachnospiraceae</taxon>
        <taxon>Bariatricus</taxon>
    </lineage>
</organism>
<feature type="domain" description="ABC transporter" evidence="9">
    <location>
        <begin position="253"/>
        <end position="496"/>
    </location>
</feature>
<comment type="caution">
    <text evidence="10">The sequence shown here is derived from an EMBL/GenBank/DDBJ whole genome shotgun (WGS) entry which is preliminary data.</text>
</comment>
<evidence type="ECO:0000256" key="5">
    <source>
        <dbReference type="ARBA" id="ARBA00022741"/>
    </source>
</evidence>
<dbReference type="CDD" id="cd03216">
    <property type="entry name" value="ABC_Carb_Monos_I"/>
    <property type="match status" value="1"/>
</dbReference>
<keyword evidence="7" id="KW-1278">Translocase</keyword>
<keyword evidence="11" id="KW-1185">Reference proteome</keyword>
<evidence type="ECO:0000256" key="8">
    <source>
        <dbReference type="ARBA" id="ARBA00023136"/>
    </source>
</evidence>
<dbReference type="PROSITE" id="PS00211">
    <property type="entry name" value="ABC_TRANSPORTER_1"/>
    <property type="match status" value="1"/>
</dbReference>
<dbReference type="GO" id="GO:0005524">
    <property type="term" value="F:ATP binding"/>
    <property type="evidence" value="ECO:0007669"/>
    <property type="project" value="UniProtKB-KW"/>
</dbReference>
<name>A0ABS8DEG5_9FIRM</name>
<sequence length="499" mass="55816">MSDYVLRMQGISKEFPGVKALDNIHLNLKKGEIHALIGENGAGKSTLIKVLAGIYRPDSGEIYINDEKVVIDDVASSKKLGISIIHQELSLAKNMTIAENIFLGSYPLKKGFAVDDKRMNEEAAKYLAMIGMEHFPPDRKVASLSIAQQQMVEICRSLAGENRILVLDEPTTSLIAEEVERLMEIMRTLKSKGVAIIFVSHKLNEIFEISDNITVLRDGQYVATEKTAEMTTDKLISMMVGREIQDIYPPHETNIQETFFEANHISSDRVHDVSFHLKKGEILGFYGLMGAGRSEIMRALLGIDKAQKGDVILDGRKIQINSPKDAMKEGIVLAPEDRRHEGLILKQTVDFNITLPILGELIKGIRMNRKKKDEILDTYAKRLRIKTSSYDNKVGNLSGGNQQKVVLAKWMATNPKILILDEPTKGIDVGAKQEIYKLVYEIVNMGVGVIFISSEMPEVINLCDRIYMVYEGKINGEISRDEISETAIMKYTIGGNENE</sequence>
<dbReference type="RefSeq" id="WP_066736289.1">
    <property type="nucleotide sequence ID" value="NZ_JAJCIQ010000002.1"/>
</dbReference>
<keyword evidence="6 10" id="KW-0067">ATP-binding</keyword>
<dbReference type="SMART" id="SM00382">
    <property type="entry name" value="AAA"/>
    <property type="match status" value="2"/>
</dbReference>
<evidence type="ECO:0000256" key="1">
    <source>
        <dbReference type="ARBA" id="ARBA00022448"/>
    </source>
</evidence>
<dbReference type="PANTHER" id="PTHR43790">
    <property type="entry name" value="CARBOHYDRATE TRANSPORT ATP-BINDING PROTEIN MG119-RELATED"/>
    <property type="match status" value="1"/>
</dbReference>
<dbReference type="InterPro" id="IPR017871">
    <property type="entry name" value="ABC_transporter-like_CS"/>
</dbReference>
<keyword evidence="1" id="KW-0813">Transport</keyword>
<keyword evidence="8" id="KW-0472">Membrane</keyword>
<evidence type="ECO:0000256" key="3">
    <source>
        <dbReference type="ARBA" id="ARBA00022597"/>
    </source>
</evidence>
<evidence type="ECO:0000256" key="6">
    <source>
        <dbReference type="ARBA" id="ARBA00022840"/>
    </source>
</evidence>
<dbReference type="InterPro" id="IPR003593">
    <property type="entry name" value="AAA+_ATPase"/>
</dbReference>
<dbReference type="PANTHER" id="PTHR43790:SF3">
    <property type="entry name" value="D-ALLOSE IMPORT ATP-BINDING PROTEIN ALSA-RELATED"/>
    <property type="match status" value="1"/>
</dbReference>
<dbReference type="SUPFAM" id="SSF52540">
    <property type="entry name" value="P-loop containing nucleoside triphosphate hydrolases"/>
    <property type="match status" value="2"/>
</dbReference>
<keyword evidence="5" id="KW-0547">Nucleotide-binding</keyword>
<dbReference type="InterPro" id="IPR003439">
    <property type="entry name" value="ABC_transporter-like_ATP-bd"/>
</dbReference>
<evidence type="ECO:0000256" key="4">
    <source>
        <dbReference type="ARBA" id="ARBA00022737"/>
    </source>
</evidence>
<dbReference type="Pfam" id="PF00005">
    <property type="entry name" value="ABC_tran"/>
    <property type="match status" value="2"/>
</dbReference>